<dbReference type="Pfam" id="PF00078">
    <property type="entry name" value="RVT_1"/>
    <property type="match status" value="1"/>
</dbReference>
<evidence type="ECO:0000313" key="11">
    <source>
        <dbReference type="Proteomes" id="UP000318582"/>
    </source>
</evidence>
<dbReference type="Gene3D" id="3.30.70.270">
    <property type="match status" value="1"/>
</dbReference>
<keyword evidence="4" id="KW-0255">Endonuclease</keyword>
<evidence type="ECO:0000256" key="4">
    <source>
        <dbReference type="ARBA" id="ARBA00022759"/>
    </source>
</evidence>
<dbReference type="InterPro" id="IPR041588">
    <property type="entry name" value="Integrase_H2C2"/>
</dbReference>
<dbReference type="InterPro" id="IPR043502">
    <property type="entry name" value="DNA/RNA_pol_sf"/>
</dbReference>
<reference evidence="10 11" key="1">
    <citation type="journal article" date="2019" name="Sci. Rep.">
        <title>Comparative genomics of chytrid fungi reveal insights into the obligate biotrophic and pathogenic lifestyle of Synchytrium endobioticum.</title>
        <authorList>
            <person name="van de Vossenberg B.T.L.H."/>
            <person name="Warris S."/>
            <person name="Nguyen H.D.T."/>
            <person name="van Gent-Pelzer M.P.E."/>
            <person name="Joly D.L."/>
            <person name="van de Geest H.C."/>
            <person name="Bonants P.J.M."/>
            <person name="Smith D.S."/>
            <person name="Levesque C.A."/>
            <person name="van der Lee T.A.J."/>
        </authorList>
    </citation>
    <scope>NUCLEOTIDE SEQUENCE [LARGE SCALE GENOMIC DNA]</scope>
    <source>
        <strain evidence="10 11">CBS 809.83</strain>
    </source>
</reference>
<name>A0A507DJX1_9FUNG</name>
<dbReference type="InterPro" id="IPR000477">
    <property type="entry name" value="RT_dom"/>
</dbReference>
<organism evidence="10 11">
    <name type="scientific">Powellomyces hirtus</name>
    <dbReference type="NCBI Taxonomy" id="109895"/>
    <lineage>
        <taxon>Eukaryota</taxon>
        <taxon>Fungi</taxon>
        <taxon>Fungi incertae sedis</taxon>
        <taxon>Chytridiomycota</taxon>
        <taxon>Chytridiomycota incertae sedis</taxon>
        <taxon>Chytridiomycetes</taxon>
        <taxon>Spizellomycetales</taxon>
        <taxon>Powellomycetaceae</taxon>
        <taxon>Powellomyces</taxon>
    </lineage>
</organism>
<evidence type="ECO:0000256" key="2">
    <source>
        <dbReference type="ARBA" id="ARBA00022695"/>
    </source>
</evidence>
<dbReference type="STRING" id="109895.A0A507DJX1"/>
<dbReference type="SUPFAM" id="SSF56672">
    <property type="entry name" value="DNA/RNA polymerases"/>
    <property type="match status" value="1"/>
</dbReference>
<evidence type="ECO:0000259" key="9">
    <source>
        <dbReference type="Pfam" id="PF17921"/>
    </source>
</evidence>
<keyword evidence="5" id="KW-0378">Hydrolase</keyword>
<dbReference type="GO" id="GO:0004519">
    <property type="term" value="F:endonuclease activity"/>
    <property type="evidence" value="ECO:0007669"/>
    <property type="project" value="UniProtKB-KW"/>
</dbReference>
<dbReference type="CDD" id="cd09274">
    <property type="entry name" value="RNase_HI_RT_Ty3"/>
    <property type="match status" value="1"/>
</dbReference>
<keyword evidence="2" id="KW-0548">Nucleotidyltransferase</keyword>
<dbReference type="InterPro" id="IPR050951">
    <property type="entry name" value="Retrovirus_Pol_polyprotein"/>
</dbReference>
<evidence type="ECO:0000256" key="6">
    <source>
        <dbReference type="ARBA" id="ARBA00022918"/>
    </source>
</evidence>
<evidence type="ECO:0000313" key="10">
    <source>
        <dbReference type="EMBL" id="TPX51944.1"/>
    </source>
</evidence>
<dbReference type="Proteomes" id="UP000318582">
    <property type="component" value="Unassembled WGS sequence"/>
</dbReference>
<dbReference type="GO" id="GO:0003964">
    <property type="term" value="F:RNA-directed DNA polymerase activity"/>
    <property type="evidence" value="ECO:0007669"/>
    <property type="project" value="UniProtKB-KW"/>
</dbReference>
<dbReference type="Gene3D" id="3.10.10.10">
    <property type="entry name" value="HIV Type 1 Reverse Transcriptase, subunit A, domain 1"/>
    <property type="match status" value="2"/>
</dbReference>
<keyword evidence="1" id="KW-0808">Transferase</keyword>
<evidence type="ECO:0000256" key="1">
    <source>
        <dbReference type="ARBA" id="ARBA00022679"/>
    </source>
</evidence>
<dbReference type="PANTHER" id="PTHR37984">
    <property type="entry name" value="PROTEIN CBG26694"/>
    <property type="match status" value="1"/>
</dbReference>
<dbReference type="PANTHER" id="PTHR37984:SF5">
    <property type="entry name" value="PROTEIN NYNRIN-LIKE"/>
    <property type="match status" value="1"/>
</dbReference>
<keyword evidence="11" id="KW-1185">Reference proteome</keyword>
<keyword evidence="3" id="KW-0540">Nuclease</keyword>
<dbReference type="GO" id="GO:0016787">
    <property type="term" value="F:hydrolase activity"/>
    <property type="evidence" value="ECO:0007669"/>
    <property type="project" value="UniProtKB-KW"/>
</dbReference>
<dbReference type="Gene3D" id="1.10.340.70">
    <property type="match status" value="1"/>
</dbReference>
<feature type="domain" description="Reverse transcriptase" evidence="7">
    <location>
        <begin position="52"/>
        <end position="141"/>
    </location>
</feature>
<evidence type="ECO:0000259" key="7">
    <source>
        <dbReference type="Pfam" id="PF00078"/>
    </source>
</evidence>
<protein>
    <recommendedName>
        <fullName evidence="12">Reverse transcriptase domain-containing protein</fullName>
    </recommendedName>
</protein>
<feature type="non-terminal residue" evidence="10">
    <location>
        <position position="1"/>
    </location>
</feature>
<dbReference type="InterPro" id="IPR043128">
    <property type="entry name" value="Rev_trsase/Diguanyl_cyclase"/>
</dbReference>
<evidence type="ECO:0000256" key="3">
    <source>
        <dbReference type="ARBA" id="ARBA00022722"/>
    </source>
</evidence>
<dbReference type="Pfam" id="PF17917">
    <property type="entry name" value="RT_RNaseH"/>
    <property type="match status" value="1"/>
</dbReference>
<evidence type="ECO:0000259" key="8">
    <source>
        <dbReference type="Pfam" id="PF17917"/>
    </source>
</evidence>
<accession>A0A507DJX1</accession>
<dbReference type="InterPro" id="IPR041373">
    <property type="entry name" value="RT_RNaseH"/>
</dbReference>
<feature type="domain" description="Integrase zinc-binding" evidence="9">
    <location>
        <begin position="392"/>
        <end position="431"/>
    </location>
</feature>
<dbReference type="AlphaFoldDB" id="A0A507DJX1"/>
<proteinExistence type="predicted"/>
<keyword evidence="6" id="KW-0695">RNA-directed DNA polymerase</keyword>
<dbReference type="FunFam" id="3.10.20.370:FF:000001">
    <property type="entry name" value="Retrovirus-related Pol polyprotein from transposon 17.6-like protein"/>
    <property type="match status" value="1"/>
</dbReference>
<gene>
    <name evidence="10" type="ORF">PhCBS80983_g06536</name>
</gene>
<dbReference type="EMBL" id="QEAQ01000482">
    <property type="protein sequence ID" value="TPX51944.1"/>
    <property type="molecule type" value="Genomic_DNA"/>
</dbReference>
<feature type="domain" description="Reverse transcriptase RNase H-like" evidence="8">
    <location>
        <begin position="183"/>
        <end position="283"/>
    </location>
</feature>
<evidence type="ECO:0008006" key="12">
    <source>
        <dbReference type="Google" id="ProtNLM"/>
    </source>
</evidence>
<sequence>STTLKASSTIYPDTLRPTVSLVKKPGGGLRFVTDYRELNEHTIADKYPLPREEHKHYTAFSTPHGLFEYNKLPFKLKNSPLTFQHVMGAVMAGLKYQSRLVYVDNLIMYSDTFEEHSEQNFLSKIVNGHGVAVDPVKVKVIQAINVHQGVPDVQTFMEEQQVFDQQKMAIQEAAILKFPKKDVPMVVSVDASKRGLGAALYKVKDNARILMAFLRKSLTDPETRYSNTEREGLAVVWAIQTLDSYLWGNNFMVESDHSPLLPLRKKGELFGKWASWSYALADYTFNMVHKAGKSPPHCTPDFLSRLHNYPPQSCTIAAQTGDSNSPNVQKLANDIPQRQQMDADFALIHRYLVEGALDGTKEQQESIRRMAHWLIVLNGTLYHVHWFNKTGFSGHLGRDRTLQKVQESYWWPGWHSDVVNQSCAGCSEHKPLPKNRVGPLTPIVVNDPWEKTGINIVGKLPTTARGNNYIVVLTYNMTNGWKHLLFPTSPPTVCQDD</sequence>
<dbReference type="CDD" id="cd01647">
    <property type="entry name" value="RT_LTR"/>
    <property type="match status" value="1"/>
</dbReference>
<comment type="caution">
    <text evidence="10">The sequence shown here is derived from an EMBL/GenBank/DDBJ whole genome shotgun (WGS) entry which is preliminary data.</text>
</comment>
<evidence type="ECO:0000256" key="5">
    <source>
        <dbReference type="ARBA" id="ARBA00022801"/>
    </source>
</evidence>
<dbReference type="Pfam" id="PF17921">
    <property type="entry name" value="Integrase_H2C2"/>
    <property type="match status" value="1"/>
</dbReference>